<accession>A0ABQ4BFY4</accession>
<sequence>MTGTGAESGDSATPDPTSQPSTNPLPDPTFAAPAWPPPAPPVSEWARPPEGPEQPAYPFPQPPPPAAYPPPGYHAAPAWPQPGTAPAWPPPGAPPAAPAGVRTGVILAVIMAIAVVAVGGLYATSRGQDDPPPIANLPFSLPSGFPTFPSLPALPTGTPGVPGVSEPSVDEGPQASTFPAGDIDDLDRVCDENVYYPASPKRTGKAPHPVVVLKKDSPDDVRFQDRVYYFRDEGTTKAQERIWGSDDPAKVQLVACTDRAAVGTKIRNCKYDDPAPDTLALYRATWRLRIYEVATHRLLLDKKLPGDEQTCPSSVLVGPDKKIYATAGDRAVLAQLRKFVTK</sequence>
<gene>
    <name evidence="3" type="ORF">Apa02nite_052980</name>
</gene>
<evidence type="ECO:0008006" key="5">
    <source>
        <dbReference type="Google" id="ProtNLM"/>
    </source>
</evidence>
<protein>
    <recommendedName>
        <fullName evidence="5">Serine/threonine protein kinase</fullName>
    </recommendedName>
</protein>
<feature type="compositionally biased region" description="Pro residues" evidence="1">
    <location>
        <begin position="49"/>
        <end position="72"/>
    </location>
</feature>
<reference evidence="3 4" key="1">
    <citation type="submission" date="2021-01" db="EMBL/GenBank/DDBJ databases">
        <title>Whole genome shotgun sequence of Actinoplanes palleronii NBRC 14916.</title>
        <authorList>
            <person name="Komaki H."/>
            <person name="Tamura T."/>
        </authorList>
    </citation>
    <scope>NUCLEOTIDE SEQUENCE [LARGE SCALE GENOMIC DNA]</scope>
    <source>
        <strain evidence="3 4">NBRC 14916</strain>
    </source>
</reference>
<evidence type="ECO:0000313" key="3">
    <source>
        <dbReference type="EMBL" id="GIE69190.1"/>
    </source>
</evidence>
<keyword evidence="2" id="KW-0472">Membrane</keyword>
<feature type="region of interest" description="Disordered" evidence="1">
    <location>
        <begin position="150"/>
        <end position="183"/>
    </location>
</feature>
<evidence type="ECO:0000256" key="2">
    <source>
        <dbReference type="SAM" id="Phobius"/>
    </source>
</evidence>
<evidence type="ECO:0000313" key="4">
    <source>
        <dbReference type="Proteomes" id="UP000624709"/>
    </source>
</evidence>
<feature type="transmembrane region" description="Helical" evidence="2">
    <location>
        <begin position="104"/>
        <end position="123"/>
    </location>
</feature>
<keyword evidence="2" id="KW-0812">Transmembrane</keyword>
<feature type="compositionally biased region" description="Polar residues" evidence="1">
    <location>
        <begin position="1"/>
        <end position="24"/>
    </location>
</feature>
<feature type="compositionally biased region" description="Low complexity" evidence="1">
    <location>
        <begin position="73"/>
        <end position="86"/>
    </location>
</feature>
<name>A0ABQ4BFY4_9ACTN</name>
<dbReference type="Proteomes" id="UP000624709">
    <property type="component" value="Unassembled WGS sequence"/>
</dbReference>
<keyword evidence="4" id="KW-1185">Reference proteome</keyword>
<organism evidence="3 4">
    <name type="scientific">Actinoplanes palleronii</name>
    <dbReference type="NCBI Taxonomy" id="113570"/>
    <lineage>
        <taxon>Bacteria</taxon>
        <taxon>Bacillati</taxon>
        <taxon>Actinomycetota</taxon>
        <taxon>Actinomycetes</taxon>
        <taxon>Micromonosporales</taxon>
        <taxon>Micromonosporaceae</taxon>
        <taxon>Actinoplanes</taxon>
    </lineage>
</organism>
<comment type="caution">
    <text evidence="3">The sequence shown here is derived from an EMBL/GenBank/DDBJ whole genome shotgun (WGS) entry which is preliminary data.</text>
</comment>
<evidence type="ECO:0000256" key="1">
    <source>
        <dbReference type="SAM" id="MobiDB-lite"/>
    </source>
</evidence>
<proteinExistence type="predicted"/>
<keyword evidence="2" id="KW-1133">Transmembrane helix</keyword>
<feature type="region of interest" description="Disordered" evidence="1">
    <location>
        <begin position="1"/>
        <end position="91"/>
    </location>
</feature>
<dbReference type="EMBL" id="BOMS01000082">
    <property type="protein sequence ID" value="GIE69190.1"/>
    <property type="molecule type" value="Genomic_DNA"/>
</dbReference>